<evidence type="ECO:0000259" key="3">
    <source>
        <dbReference type="Pfam" id="PF03632"/>
    </source>
</evidence>
<dbReference type="InterPro" id="IPR012341">
    <property type="entry name" value="6hp_glycosidase-like_sf"/>
</dbReference>
<dbReference type="InterPro" id="IPR005196">
    <property type="entry name" value="Glyco_hydro_65_N"/>
</dbReference>
<evidence type="ECO:0000313" key="6">
    <source>
        <dbReference type="EMBL" id="BCR06904.1"/>
    </source>
</evidence>
<dbReference type="InterPro" id="IPR005194">
    <property type="entry name" value="Glyco_hydro_65_C"/>
</dbReference>
<dbReference type="PANTHER" id="PTHR11051">
    <property type="entry name" value="GLYCOSYL HYDROLASE-RELATED"/>
    <property type="match status" value="1"/>
</dbReference>
<dbReference type="Gene3D" id="2.70.98.40">
    <property type="entry name" value="Glycoside hydrolase, family 65, N-terminal domain"/>
    <property type="match status" value="1"/>
</dbReference>
<evidence type="ECO:0000259" key="4">
    <source>
        <dbReference type="Pfam" id="PF03633"/>
    </source>
</evidence>
<feature type="domain" description="Glycoside hydrolase family 65 C-terminal" evidence="4">
    <location>
        <begin position="715"/>
        <end position="775"/>
    </location>
</feature>
<dbReference type="EMBL" id="AP024355">
    <property type="protein sequence ID" value="BCR06904.1"/>
    <property type="molecule type" value="Genomic_DNA"/>
</dbReference>
<dbReference type="Pfam" id="PF03632">
    <property type="entry name" value="Glyco_hydro_65m"/>
    <property type="match status" value="1"/>
</dbReference>
<dbReference type="PIRSF" id="PIRSF036289">
    <property type="entry name" value="Glycosyl_hydrolase_malt_phosph"/>
    <property type="match status" value="1"/>
</dbReference>
<dbReference type="SUPFAM" id="SSF48208">
    <property type="entry name" value="Six-hairpin glycosidases"/>
    <property type="match status" value="1"/>
</dbReference>
<dbReference type="RefSeq" id="WP_221250279.1">
    <property type="nucleotide sequence ID" value="NZ_AP024355.1"/>
</dbReference>
<evidence type="ECO:0000259" key="5">
    <source>
        <dbReference type="Pfam" id="PF03636"/>
    </source>
</evidence>
<dbReference type="PANTHER" id="PTHR11051:SF13">
    <property type="entry name" value="GLYCOSYL TRANSFERASE"/>
    <property type="match status" value="1"/>
</dbReference>
<dbReference type="Pfam" id="PF03636">
    <property type="entry name" value="Glyco_hydro_65N"/>
    <property type="match status" value="1"/>
</dbReference>
<reference evidence="6 7" key="2">
    <citation type="journal article" date="2021" name="Int. J. Syst. Evol. Microbiol.">
        <title>Isolation and Polyphasic Characterization of Desulfuromonas versatilis sp. Nov., an Electrogenic Bacteria Capable of Versatile Metabolism Isolated from a Graphene Oxide-Reducing Enrichment Culture.</title>
        <authorList>
            <person name="Xie L."/>
            <person name="Yoshida N."/>
            <person name="Ishii S."/>
            <person name="Meng L."/>
        </authorList>
    </citation>
    <scope>NUCLEOTIDE SEQUENCE [LARGE SCALE GENOMIC DNA]</scope>
    <source>
        <strain evidence="6 7">NIT-T3</strain>
    </source>
</reference>
<gene>
    <name evidence="6" type="ORF">DESUT3_39730</name>
</gene>
<dbReference type="InterPro" id="IPR037018">
    <property type="entry name" value="GH65_N"/>
</dbReference>
<sequence>MIRHETLNPPLHVYPINPWKIIETSFYPRFLAQTETIFSLGNGYLGMRGNYEEGRPYSQRGTFLNGFHETWPLVYSEGAFGFARTGQTMLNVTDAKTVVLYVDDEPFYLPEASLQLYQRTLDMQAGTLDRELLWETPSGKRVLIETRRLVSFEHRHLAAVSIQVTLLNAEAPVVISSELIGDQPNQAGIEDPRQAKGFAQRVLLPQRHYHRDRRLVMSHQARNSGMTLACAIDHQFETDCPHSWRTECAEDFGKVAYFVDAKPGIPIQLVKFIAYHSSDSIPAEKLCTRAEWTLDRALQQGFRALLDGQRRFLDEFWKRSDLEVEGDPGGSNRPMGEIQQALRWNLFQILQASARAEGTGIAAKGLTGQTYEGHYFWDTEIYVLPFLTYSAPHIARNLLRFRHSMLEKARQRARELNQKGALFPWRTINGEEASAYYAAGTAQYHINADIVYALRKYVEITDDKALLYNEGAEILVETARLWYDLGFFSGRNNGRFCIHGVTGPDEYTTVVNNNAYTNLMARENLRYAAETVAHMSERHPEHYASLVHRTGLDSAEPDQWREAAAAMYIPFDEATGIHPQDDNFLDREVWDLKATPRERFPLLLYHHPLVIYRHQVIKQADVVLAMFLLGNEFTPEQKKRNFDYYDPLTTGDSSLSACIQSIVANEIGDVQKAMKYARYAVLMDLADIGGNVKDGCHIASMGGTWMVVTYGFAGMRDHRGSLSFDPRLPPQLKRLRFQLTVRGQRLDVEMTREQAVYTLVEGKELTLEHQGRDLNLSPGQPLRVENTGSQD</sequence>
<comment type="similarity">
    <text evidence="1">Belongs to the glycosyl hydrolase 65 family.</text>
</comment>
<reference evidence="6 7" key="1">
    <citation type="journal article" date="2016" name="C (Basel)">
        <title>Selective Growth of and Electricity Production by Marine Exoelectrogenic Bacteria in Self-Aggregated Hydrogel of Microbially Reduced Graphene Oxide.</title>
        <authorList>
            <person name="Yoshida N."/>
            <person name="Goto Y."/>
            <person name="Miyata Y."/>
        </authorList>
    </citation>
    <scope>NUCLEOTIDE SEQUENCE [LARGE SCALE GENOMIC DNA]</scope>
    <source>
        <strain evidence="6 7">NIT-T3</strain>
    </source>
</reference>
<feature type="region of interest" description="Disordered" evidence="2">
    <location>
        <begin position="771"/>
        <end position="791"/>
    </location>
</feature>
<organism evidence="6 7">
    <name type="scientific">Desulfuromonas versatilis</name>
    <dbReference type="NCBI Taxonomy" id="2802975"/>
    <lineage>
        <taxon>Bacteria</taxon>
        <taxon>Pseudomonadati</taxon>
        <taxon>Thermodesulfobacteriota</taxon>
        <taxon>Desulfuromonadia</taxon>
        <taxon>Desulfuromonadales</taxon>
        <taxon>Desulfuromonadaceae</taxon>
        <taxon>Desulfuromonas</taxon>
    </lineage>
</organism>
<keyword evidence="7" id="KW-1185">Reference proteome</keyword>
<feature type="domain" description="Glycoside hydrolase family 65 N-terminal" evidence="5">
    <location>
        <begin position="23"/>
        <end position="279"/>
    </location>
</feature>
<evidence type="ECO:0000256" key="2">
    <source>
        <dbReference type="SAM" id="MobiDB-lite"/>
    </source>
</evidence>
<dbReference type="Pfam" id="PF03633">
    <property type="entry name" value="Glyco_hydro_65C"/>
    <property type="match status" value="1"/>
</dbReference>
<accession>A0ABM8HY56</accession>
<dbReference type="InterPro" id="IPR005195">
    <property type="entry name" value="Glyco_hydro_65_M"/>
</dbReference>
<dbReference type="Gene3D" id="1.50.10.10">
    <property type="match status" value="1"/>
</dbReference>
<dbReference type="Proteomes" id="UP001319827">
    <property type="component" value="Chromosome"/>
</dbReference>
<dbReference type="InterPro" id="IPR008928">
    <property type="entry name" value="6-hairpin_glycosidase_sf"/>
</dbReference>
<evidence type="ECO:0000313" key="7">
    <source>
        <dbReference type="Proteomes" id="UP001319827"/>
    </source>
</evidence>
<dbReference type="Gene3D" id="2.60.420.10">
    <property type="entry name" value="Maltose phosphorylase, domain 3"/>
    <property type="match status" value="1"/>
</dbReference>
<name>A0ABM8HY56_9BACT</name>
<proteinExistence type="inferred from homology"/>
<dbReference type="SUPFAM" id="SSF74650">
    <property type="entry name" value="Galactose mutarotase-like"/>
    <property type="match status" value="1"/>
</dbReference>
<feature type="domain" description="Glycoside hydrolase family 65 central catalytic" evidence="3">
    <location>
        <begin position="343"/>
        <end position="706"/>
    </location>
</feature>
<dbReference type="InterPro" id="IPR011013">
    <property type="entry name" value="Gal_mutarotase_sf_dom"/>
</dbReference>
<dbReference type="InterPro" id="IPR017045">
    <property type="entry name" value="Malt_Pase/Glycosyl_Hdrlase"/>
</dbReference>
<protein>
    <submittedName>
        <fullName evidence="6">Kojibiose phosphorylase</fullName>
    </submittedName>
</protein>
<evidence type="ECO:0000256" key="1">
    <source>
        <dbReference type="ARBA" id="ARBA00006768"/>
    </source>
</evidence>